<reference evidence="1 2" key="1">
    <citation type="submission" date="2024-10" db="EMBL/GenBank/DDBJ databases">
        <title>The Natural Products Discovery Center: Release of the First 8490 Sequenced Strains for Exploring Actinobacteria Biosynthetic Diversity.</title>
        <authorList>
            <person name="Kalkreuter E."/>
            <person name="Kautsar S.A."/>
            <person name="Yang D."/>
            <person name="Bader C.D."/>
            <person name="Teijaro C.N."/>
            <person name="Fluegel L."/>
            <person name="Davis C.M."/>
            <person name="Simpson J.R."/>
            <person name="Lauterbach L."/>
            <person name="Steele A.D."/>
            <person name="Gui C."/>
            <person name="Meng S."/>
            <person name="Li G."/>
            <person name="Viehrig K."/>
            <person name="Ye F."/>
            <person name="Su P."/>
            <person name="Kiefer A.F."/>
            <person name="Nichols A."/>
            <person name="Cepeda A.J."/>
            <person name="Yan W."/>
            <person name="Fan B."/>
            <person name="Jiang Y."/>
            <person name="Adhikari A."/>
            <person name="Zheng C.-J."/>
            <person name="Schuster L."/>
            <person name="Cowan T.M."/>
            <person name="Smanski M.J."/>
            <person name="Chevrette M.G."/>
            <person name="De Carvalho L.P.S."/>
            <person name="Shen B."/>
        </authorList>
    </citation>
    <scope>NUCLEOTIDE SEQUENCE [LARGE SCALE GENOMIC DNA]</scope>
    <source>
        <strain evidence="1 2">NPDC004045</strain>
    </source>
</reference>
<name>A0ABW6PMR3_9NOCA</name>
<dbReference type="EMBL" id="JBIAMX010000006">
    <property type="protein sequence ID" value="MFF0543700.1"/>
    <property type="molecule type" value="Genomic_DNA"/>
</dbReference>
<evidence type="ECO:0000313" key="2">
    <source>
        <dbReference type="Proteomes" id="UP001601444"/>
    </source>
</evidence>
<accession>A0ABW6PMR3</accession>
<protein>
    <submittedName>
        <fullName evidence="1">Uncharacterized protein</fullName>
    </submittedName>
</protein>
<comment type="caution">
    <text evidence="1">The sequence shown here is derived from an EMBL/GenBank/DDBJ whole genome shotgun (WGS) entry which is preliminary data.</text>
</comment>
<proteinExistence type="predicted"/>
<keyword evidence="2" id="KW-1185">Reference proteome</keyword>
<gene>
    <name evidence="1" type="ORF">ACFYTF_12785</name>
</gene>
<evidence type="ECO:0000313" key="1">
    <source>
        <dbReference type="EMBL" id="MFF0543700.1"/>
    </source>
</evidence>
<organism evidence="1 2">
    <name type="scientific">Nocardia thailandica</name>
    <dbReference type="NCBI Taxonomy" id="257275"/>
    <lineage>
        <taxon>Bacteria</taxon>
        <taxon>Bacillati</taxon>
        <taxon>Actinomycetota</taxon>
        <taxon>Actinomycetes</taxon>
        <taxon>Mycobacteriales</taxon>
        <taxon>Nocardiaceae</taxon>
        <taxon>Nocardia</taxon>
    </lineage>
</organism>
<sequence>MLDKAAAAGYRAGAAAVQTYFASSGFGFASDIFRVYLDNPCEGFVYQIRPEDVERVVATPGAQAKVEEALEAIRDQARCDPQVGVVRELASGWLGADPHEGDLYYAIGHYDIAVGSDTVVHERDGGLEAEITYRIYIYEFYNFDEKAAALLDVGTHVNNEMRFLEEAGWARSFRVHGETAATRTWTGRL</sequence>
<dbReference type="Proteomes" id="UP001601444">
    <property type="component" value="Unassembled WGS sequence"/>
</dbReference>
<dbReference type="RefSeq" id="WP_157224831.1">
    <property type="nucleotide sequence ID" value="NZ_JBIAMX010000006.1"/>
</dbReference>